<accession>A0A841U970</accession>
<protein>
    <submittedName>
        <fullName evidence="6">SCO family protein</fullName>
    </submittedName>
</protein>
<keyword evidence="4" id="KW-1015">Disulfide bond</keyword>
<dbReference type="InterPro" id="IPR036249">
    <property type="entry name" value="Thioredoxin-like_sf"/>
</dbReference>
<dbReference type="RefSeq" id="WP_185138455.1">
    <property type="nucleotide sequence ID" value="NZ_JACJVR010000096.1"/>
</dbReference>
<comment type="caution">
    <text evidence="6">The sequence shown here is derived from an EMBL/GenBank/DDBJ whole genome shotgun (WGS) entry which is preliminary data.</text>
</comment>
<dbReference type="SUPFAM" id="SSF52833">
    <property type="entry name" value="Thioredoxin-like"/>
    <property type="match status" value="1"/>
</dbReference>
<keyword evidence="2 3" id="KW-0186">Copper</keyword>
<feature type="disulfide bond" description="Redox-active" evidence="4">
    <location>
        <begin position="74"/>
        <end position="78"/>
    </location>
</feature>
<sequence>MSVKKRRSLFPYLLLALVLALAAYLVYDQSKSGKGLGIVGAAPEFTLEDVDGRTFDSQALAGSVRLMEFIFTNCPDICPATSYNMVLIQDELKKLGLFGDKVKMVAVTFDPERDTPQVLRRYAERMKMDLSGWVLLRGEESQTHDVAKRYGVTVQNLGDGQFVHTVTSLILVDSKQRIRKVYEMGSEMDNARIVKDIRSLVEENR</sequence>
<name>A0A841U970_9BACL</name>
<keyword evidence="7" id="KW-1185">Reference proteome</keyword>
<evidence type="ECO:0000256" key="4">
    <source>
        <dbReference type="PIRSR" id="PIRSR603782-2"/>
    </source>
</evidence>
<feature type="binding site" evidence="3">
    <location>
        <position position="78"/>
    </location>
    <ligand>
        <name>Cu cation</name>
        <dbReference type="ChEBI" id="CHEBI:23378"/>
    </ligand>
</feature>
<evidence type="ECO:0000259" key="5">
    <source>
        <dbReference type="PROSITE" id="PS51352"/>
    </source>
</evidence>
<evidence type="ECO:0000256" key="1">
    <source>
        <dbReference type="ARBA" id="ARBA00010996"/>
    </source>
</evidence>
<evidence type="ECO:0000313" key="6">
    <source>
        <dbReference type="EMBL" id="MBB6694490.1"/>
    </source>
</evidence>
<evidence type="ECO:0000256" key="3">
    <source>
        <dbReference type="PIRSR" id="PIRSR603782-1"/>
    </source>
</evidence>
<dbReference type="Pfam" id="PF02630">
    <property type="entry name" value="SCO1-SenC"/>
    <property type="match status" value="1"/>
</dbReference>
<dbReference type="EMBL" id="JACJVR010000096">
    <property type="protein sequence ID" value="MBB6694490.1"/>
    <property type="molecule type" value="Genomic_DNA"/>
</dbReference>
<feature type="binding site" evidence="3">
    <location>
        <position position="74"/>
    </location>
    <ligand>
        <name>Cu cation</name>
        <dbReference type="ChEBI" id="CHEBI:23378"/>
    </ligand>
</feature>
<proteinExistence type="inferred from homology"/>
<dbReference type="InterPro" id="IPR013766">
    <property type="entry name" value="Thioredoxin_domain"/>
</dbReference>
<dbReference type="PROSITE" id="PS51352">
    <property type="entry name" value="THIOREDOXIN_2"/>
    <property type="match status" value="1"/>
</dbReference>
<dbReference type="InterPro" id="IPR003782">
    <property type="entry name" value="SCO1/SenC"/>
</dbReference>
<evidence type="ECO:0000313" key="7">
    <source>
        <dbReference type="Proteomes" id="UP000553776"/>
    </source>
</evidence>
<reference evidence="6 7" key="1">
    <citation type="submission" date="2020-08" db="EMBL/GenBank/DDBJ databases">
        <title>Cohnella phylogeny.</title>
        <authorList>
            <person name="Dunlap C."/>
        </authorList>
    </citation>
    <scope>NUCLEOTIDE SEQUENCE [LARGE SCALE GENOMIC DNA]</scope>
    <source>
        <strain evidence="6 7">DSM 25239</strain>
    </source>
</reference>
<gene>
    <name evidence="6" type="ORF">H7B90_24145</name>
</gene>
<dbReference type="PANTHER" id="PTHR12151">
    <property type="entry name" value="ELECTRON TRANSPORT PROTIN SCO1/SENC FAMILY MEMBER"/>
    <property type="match status" value="1"/>
</dbReference>
<dbReference type="GO" id="GO:0046872">
    <property type="term" value="F:metal ion binding"/>
    <property type="evidence" value="ECO:0007669"/>
    <property type="project" value="UniProtKB-KW"/>
</dbReference>
<dbReference type="Proteomes" id="UP000553776">
    <property type="component" value="Unassembled WGS sequence"/>
</dbReference>
<organism evidence="6 7">
    <name type="scientific">Cohnella xylanilytica</name>
    <dbReference type="NCBI Taxonomy" id="557555"/>
    <lineage>
        <taxon>Bacteria</taxon>
        <taxon>Bacillati</taxon>
        <taxon>Bacillota</taxon>
        <taxon>Bacilli</taxon>
        <taxon>Bacillales</taxon>
        <taxon>Paenibacillaceae</taxon>
        <taxon>Cohnella</taxon>
    </lineage>
</organism>
<dbReference type="Gene3D" id="3.40.30.10">
    <property type="entry name" value="Glutaredoxin"/>
    <property type="match status" value="1"/>
</dbReference>
<comment type="similarity">
    <text evidence="1">Belongs to the SCO1/2 family.</text>
</comment>
<dbReference type="CDD" id="cd02968">
    <property type="entry name" value="SCO"/>
    <property type="match status" value="1"/>
</dbReference>
<evidence type="ECO:0000256" key="2">
    <source>
        <dbReference type="ARBA" id="ARBA00023008"/>
    </source>
</evidence>
<feature type="domain" description="Thioredoxin" evidence="5">
    <location>
        <begin position="36"/>
        <end position="205"/>
    </location>
</feature>
<dbReference type="PANTHER" id="PTHR12151:SF25">
    <property type="entry name" value="LINALOOL DEHYDRATASE_ISOMERASE DOMAIN-CONTAINING PROTEIN"/>
    <property type="match status" value="1"/>
</dbReference>
<dbReference type="AlphaFoldDB" id="A0A841U970"/>
<keyword evidence="3" id="KW-0479">Metal-binding</keyword>